<proteinExistence type="predicted"/>
<keyword evidence="2" id="KW-1185">Reference proteome</keyword>
<gene>
    <name evidence="1" type="ORF">BEMITA_LOCUS13399</name>
</gene>
<dbReference type="EMBL" id="OU963870">
    <property type="protein sequence ID" value="CAH0395183.1"/>
    <property type="molecule type" value="Genomic_DNA"/>
</dbReference>
<dbReference type="AlphaFoldDB" id="A0A9P0FAF4"/>
<evidence type="ECO:0000313" key="1">
    <source>
        <dbReference type="EMBL" id="CAH0395183.1"/>
    </source>
</evidence>
<accession>A0A9P0FAF4</accession>
<reference evidence="1" key="1">
    <citation type="submission" date="2021-12" db="EMBL/GenBank/DDBJ databases">
        <authorList>
            <person name="King R."/>
        </authorList>
    </citation>
    <scope>NUCLEOTIDE SEQUENCE</scope>
</reference>
<protein>
    <submittedName>
        <fullName evidence="1">Uncharacterized protein</fullName>
    </submittedName>
</protein>
<evidence type="ECO:0000313" key="2">
    <source>
        <dbReference type="Proteomes" id="UP001152759"/>
    </source>
</evidence>
<sequence>MESKLNDDDFHGHLSKSEEMSAKRLTELVKIIQNDAQKQVTIQESEATQSPPIARRRIIKKEDIDKLMLCDFPLTKRRKIREWNEKLKTPENADKLDSAIFSSPDFWLC</sequence>
<organism evidence="1 2">
    <name type="scientific">Bemisia tabaci</name>
    <name type="common">Sweetpotato whitefly</name>
    <name type="synonym">Aleurodes tabaci</name>
    <dbReference type="NCBI Taxonomy" id="7038"/>
    <lineage>
        <taxon>Eukaryota</taxon>
        <taxon>Metazoa</taxon>
        <taxon>Ecdysozoa</taxon>
        <taxon>Arthropoda</taxon>
        <taxon>Hexapoda</taxon>
        <taxon>Insecta</taxon>
        <taxon>Pterygota</taxon>
        <taxon>Neoptera</taxon>
        <taxon>Paraneoptera</taxon>
        <taxon>Hemiptera</taxon>
        <taxon>Sternorrhyncha</taxon>
        <taxon>Aleyrodoidea</taxon>
        <taxon>Aleyrodidae</taxon>
        <taxon>Aleyrodinae</taxon>
        <taxon>Bemisia</taxon>
    </lineage>
</organism>
<name>A0A9P0FAF4_BEMTA</name>
<dbReference type="Proteomes" id="UP001152759">
    <property type="component" value="Chromosome 9"/>
</dbReference>